<evidence type="ECO:0000313" key="1">
    <source>
        <dbReference type="EMBL" id="MFH4984256.1"/>
    </source>
</evidence>
<protein>
    <submittedName>
        <fullName evidence="1">Uncharacterized protein</fullName>
    </submittedName>
</protein>
<keyword evidence="2" id="KW-1185">Reference proteome</keyword>
<organism evidence="1 2">
    <name type="scientific">Gnathostoma spinigerum</name>
    <dbReference type="NCBI Taxonomy" id="75299"/>
    <lineage>
        <taxon>Eukaryota</taxon>
        <taxon>Metazoa</taxon>
        <taxon>Ecdysozoa</taxon>
        <taxon>Nematoda</taxon>
        <taxon>Chromadorea</taxon>
        <taxon>Rhabditida</taxon>
        <taxon>Spirurina</taxon>
        <taxon>Gnathostomatomorpha</taxon>
        <taxon>Gnathostomatoidea</taxon>
        <taxon>Gnathostomatidae</taxon>
        <taxon>Gnathostoma</taxon>
    </lineage>
</organism>
<name>A0ABD6EY38_9BILA</name>
<dbReference type="EMBL" id="JBGFUD010016151">
    <property type="protein sequence ID" value="MFH4984256.1"/>
    <property type="molecule type" value="Genomic_DNA"/>
</dbReference>
<gene>
    <name evidence="1" type="ORF">AB6A40_010965</name>
</gene>
<evidence type="ECO:0000313" key="2">
    <source>
        <dbReference type="Proteomes" id="UP001608902"/>
    </source>
</evidence>
<reference evidence="1 2" key="1">
    <citation type="submission" date="2024-08" db="EMBL/GenBank/DDBJ databases">
        <title>Gnathostoma spinigerum genome.</title>
        <authorList>
            <person name="Gonzalez-Bertolin B."/>
            <person name="Monzon S."/>
            <person name="Zaballos A."/>
            <person name="Jimenez P."/>
            <person name="Dekumyoy P."/>
            <person name="Varona S."/>
            <person name="Cuesta I."/>
            <person name="Sumanam S."/>
            <person name="Adisakwattana P."/>
            <person name="Gasser R.B."/>
            <person name="Hernandez-Gonzalez A."/>
            <person name="Young N.D."/>
            <person name="Perteguer M.J."/>
        </authorList>
    </citation>
    <scope>NUCLEOTIDE SEQUENCE [LARGE SCALE GENOMIC DNA]</scope>
    <source>
        <strain evidence="1">AL3</strain>
        <tissue evidence="1">Liver</tissue>
    </source>
</reference>
<proteinExistence type="predicted"/>
<sequence>MDKCISDRLNFPIQFSFQVHQLVCGRFLATISLKNTSSFVLIDWLLNITIASVTSNSNETGKYFFKSIPVKNLSKLTEFDCEMLCSNELSLPMIVQPTLMKWTNTLNNGTAFRLGLDPIVITLWDLIKSFPANDYQKYSISEKRAVSHKRFRDQPDLVVPEAFVYLVCRDTSTPSAFLMWIIRSRDVTTHGTFTGFVTPPNGQCHQLKVNVETYHDLFHIWIDVTDEELHSSLVGQLRIRLLVYGGSVSKHLAASEHVEEVTDKSSVSAKFSTYMSRYRQ</sequence>
<accession>A0ABD6EY38</accession>
<dbReference type="Proteomes" id="UP001608902">
    <property type="component" value="Unassembled WGS sequence"/>
</dbReference>
<dbReference type="AlphaFoldDB" id="A0ABD6EY38"/>
<comment type="caution">
    <text evidence="1">The sequence shown here is derived from an EMBL/GenBank/DDBJ whole genome shotgun (WGS) entry which is preliminary data.</text>
</comment>